<keyword evidence="1" id="KW-0812">Transmembrane</keyword>
<feature type="transmembrane region" description="Helical" evidence="1">
    <location>
        <begin position="147"/>
        <end position="164"/>
    </location>
</feature>
<gene>
    <name evidence="2" type="ORF">KY5_7731</name>
</gene>
<dbReference type="KEGG" id="sfk:KY5_7731"/>
<dbReference type="AlphaFoldDB" id="A0A291QM23"/>
<accession>A0A291QM23</accession>
<evidence type="ECO:0000256" key="1">
    <source>
        <dbReference type="SAM" id="Phobius"/>
    </source>
</evidence>
<name>A0A291QM23_9ACTN</name>
<dbReference type="EMBL" id="CP022685">
    <property type="protein sequence ID" value="ATL32749.1"/>
    <property type="molecule type" value="Genomic_DNA"/>
</dbReference>
<dbReference type="Proteomes" id="UP000221011">
    <property type="component" value="Chromosome"/>
</dbReference>
<feature type="transmembrane region" description="Helical" evidence="1">
    <location>
        <begin position="305"/>
        <end position="327"/>
    </location>
</feature>
<evidence type="ECO:0000313" key="2">
    <source>
        <dbReference type="EMBL" id="ATL32749.1"/>
    </source>
</evidence>
<organism evidence="2 3">
    <name type="scientific">Streptomyces formicae</name>
    <dbReference type="NCBI Taxonomy" id="1616117"/>
    <lineage>
        <taxon>Bacteria</taxon>
        <taxon>Bacillati</taxon>
        <taxon>Actinomycetota</taxon>
        <taxon>Actinomycetes</taxon>
        <taxon>Kitasatosporales</taxon>
        <taxon>Streptomycetaceae</taxon>
        <taxon>Streptomyces</taxon>
    </lineage>
</organism>
<feature type="transmembrane region" description="Helical" evidence="1">
    <location>
        <begin position="333"/>
        <end position="353"/>
    </location>
</feature>
<feature type="transmembrane region" description="Helical" evidence="1">
    <location>
        <begin position="23"/>
        <end position="42"/>
    </location>
</feature>
<evidence type="ECO:0000313" key="3">
    <source>
        <dbReference type="Proteomes" id="UP000221011"/>
    </source>
</evidence>
<proteinExistence type="predicted"/>
<protein>
    <submittedName>
        <fullName evidence="2">Putative integral membrane protein</fullName>
    </submittedName>
</protein>
<keyword evidence="3" id="KW-1185">Reference proteome</keyword>
<feature type="transmembrane region" description="Helical" evidence="1">
    <location>
        <begin position="92"/>
        <end position="110"/>
    </location>
</feature>
<feature type="transmembrane region" description="Helical" evidence="1">
    <location>
        <begin position="116"/>
        <end position="135"/>
    </location>
</feature>
<sequence>MTTTVVVERRPATPVGVRRPRRVPWLALVACAYAAVQLALVVPHTAHVLGWDETVYVSQYDPRVPAAYFSSPRSRGVSFLVAPVMAVTDSVLALRIVLVVLSAAALYAVFRVWRPLLGDVTTALAALLFGGLWSAQLAGSQAMPNLWVAYGAVAAVGWFLRAPGEPRAHWWLAGVLLATTLVRLPDAGWLALPLLIGAVCLRARRRAVPFVLGGMAVGAVQWVAEAYARFGGIGERLHRSSTTEGGMAFHVNVAHAWHSLNGPQLCRPCTVPLTRPELTLWWLALPLLAALALGRAAHDRKARPLAVTALPLSCALSLAFPYLFLITYSAPRFLLPAYALLSLPVAALVTRAVSAGRRAAPLTAPICLAVSAQLATQAALLPGVSAGVGTVSARYQAAAHALNSLGVRPPCLITGPSALPVAYDAGCASAETRGNNASMSSGALLDRVGREPFAVLVPEGRQRPRFARTWTPHPLPGTRWTAYVPRR</sequence>
<dbReference type="RefSeq" id="WP_098246641.1">
    <property type="nucleotide sequence ID" value="NZ_CP022685.1"/>
</dbReference>
<feature type="transmembrane region" description="Helical" evidence="1">
    <location>
        <begin position="280"/>
        <end position="298"/>
    </location>
</feature>
<feature type="transmembrane region" description="Helical" evidence="1">
    <location>
        <begin position="207"/>
        <end position="224"/>
    </location>
</feature>
<keyword evidence="1" id="KW-0472">Membrane</keyword>
<keyword evidence="1" id="KW-1133">Transmembrane helix</keyword>
<reference evidence="2 3" key="1">
    <citation type="submission" date="2017-08" db="EMBL/GenBank/DDBJ databases">
        <title>Complete Genome Sequence of Streptomyces formicae KY5, the formicamycin producer.</title>
        <authorList>
            <person name="Holmes N.A."/>
            <person name="Devine R."/>
            <person name="Qin Z."/>
            <person name="Seipke R.F."/>
            <person name="Wilkinson B."/>
            <person name="Hutchings M.I."/>
        </authorList>
    </citation>
    <scope>NUCLEOTIDE SEQUENCE [LARGE SCALE GENOMIC DNA]</scope>
    <source>
        <strain evidence="2 3">KY5</strain>
    </source>
</reference>